<name>B3PMX8_META1</name>
<dbReference type="Gene3D" id="2.30.40.10">
    <property type="entry name" value="Urease, subunit C, domain 1"/>
    <property type="match status" value="1"/>
</dbReference>
<feature type="binding site" evidence="4">
    <location>
        <position position="65"/>
    </location>
    <ligand>
        <name>Zn(2+)</name>
        <dbReference type="ChEBI" id="CHEBI:29105"/>
    </ligand>
</feature>
<dbReference type="STRING" id="243272.MARTH_orf580"/>
<comment type="function">
    <text evidence="4">Catalyzes the deamination of 5-methylthioadenosine and S-adenosyl-L-homocysteine into 5-methylthioinosine and S-inosyl-L-homocysteine, respectively. Is also able to deaminate adenosine.</text>
</comment>
<reference evidence="6 7" key="1">
    <citation type="journal article" date="2008" name="Infect. Immun.">
        <title>Genome of Mycoplasma arthritidis.</title>
        <authorList>
            <person name="Dybvig K."/>
            <person name="Zuhua C."/>
            <person name="Lao P."/>
            <person name="Jordan D.S."/>
            <person name="French C.T."/>
            <person name="Tu A.H."/>
            <person name="Loraine A.E."/>
        </authorList>
    </citation>
    <scope>NUCLEOTIDE SEQUENCE [LARGE SCALE GENOMIC DNA]</scope>
    <source>
        <strain evidence="6 7">158L3-1</strain>
    </source>
</reference>
<dbReference type="Proteomes" id="UP000008812">
    <property type="component" value="Chromosome"/>
</dbReference>
<keyword evidence="3 4" id="KW-0862">Zinc</keyword>
<proteinExistence type="inferred from homology"/>
<evidence type="ECO:0000313" key="6">
    <source>
        <dbReference type="EMBL" id="ACF07380.1"/>
    </source>
</evidence>
<keyword evidence="7" id="KW-1185">Reference proteome</keyword>
<feature type="domain" description="Amidohydrolase-related" evidence="5">
    <location>
        <begin position="54"/>
        <end position="399"/>
    </location>
</feature>
<evidence type="ECO:0000256" key="1">
    <source>
        <dbReference type="ARBA" id="ARBA00022723"/>
    </source>
</evidence>
<dbReference type="EC" id="3.5.4.28" evidence="4"/>
<dbReference type="eggNOG" id="COG0402">
    <property type="taxonomic scope" value="Bacteria"/>
</dbReference>
<feature type="binding site" evidence="4">
    <location>
        <position position="180"/>
    </location>
    <ligand>
        <name>substrate</name>
    </ligand>
</feature>
<feature type="binding site" evidence="4">
    <location>
        <position position="92"/>
    </location>
    <ligand>
        <name>substrate</name>
    </ligand>
</feature>
<protein>
    <recommendedName>
        <fullName evidence="4">5-methylthioadenosine/S-adenosylhomocysteine deaminase</fullName>
        <shortName evidence="4">MTA/SAH deaminase</shortName>
        <ecNumber evidence="4">3.5.4.28</ecNumber>
        <ecNumber evidence="4">3.5.4.31</ecNumber>
    </recommendedName>
</protein>
<dbReference type="InterPro" id="IPR050287">
    <property type="entry name" value="MTA/SAH_deaminase"/>
</dbReference>
<dbReference type="SUPFAM" id="SSF51338">
    <property type="entry name" value="Composite domain of metallo-dependent hydrolases"/>
    <property type="match status" value="1"/>
</dbReference>
<dbReference type="FunFam" id="3.20.20.140:FF:000014">
    <property type="entry name" value="5-methylthioadenosine/S-adenosylhomocysteine deaminase"/>
    <property type="match status" value="1"/>
</dbReference>
<dbReference type="PANTHER" id="PTHR43794">
    <property type="entry name" value="AMINOHYDROLASE SSNA-RELATED"/>
    <property type="match status" value="1"/>
</dbReference>
<comment type="caution">
    <text evidence="4">Lacks conserved residue(s) required for the propagation of feature annotation.</text>
</comment>
<dbReference type="Gene3D" id="3.20.20.140">
    <property type="entry name" value="Metal-dependent hydrolases"/>
    <property type="match status" value="1"/>
</dbReference>
<feature type="binding site" evidence="4">
    <location>
        <position position="207"/>
    </location>
    <ligand>
        <name>Zn(2+)</name>
        <dbReference type="ChEBI" id="CHEBI:29105"/>
    </ligand>
</feature>
<dbReference type="EC" id="3.5.4.31" evidence="4"/>
<organism evidence="6 7">
    <name type="scientific">Metamycoplasma arthritidis (strain 158L3-1)</name>
    <name type="common">Mycoplasma arthritidis</name>
    <dbReference type="NCBI Taxonomy" id="243272"/>
    <lineage>
        <taxon>Bacteria</taxon>
        <taxon>Bacillati</taxon>
        <taxon>Mycoplasmatota</taxon>
        <taxon>Mycoplasmoidales</taxon>
        <taxon>Metamycoplasmataceae</taxon>
        <taxon>Metamycoplasma</taxon>
    </lineage>
</organism>
<dbReference type="GO" id="GO:0050270">
    <property type="term" value="F:S-adenosylhomocysteine deaminase activity"/>
    <property type="evidence" value="ECO:0007669"/>
    <property type="project" value="UniProtKB-UniRule"/>
</dbReference>
<comment type="cofactor">
    <cofactor evidence="4">
        <name>Zn(2+)</name>
        <dbReference type="ChEBI" id="CHEBI:29105"/>
    </cofactor>
    <text evidence="4">Binds 1 zinc ion per subunit.</text>
</comment>
<evidence type="ECO:0000313" key="7">
    <source>
        <dbReference type="Proteomes" id="UP000008812"/>
    </source>
</evidence>
<dbReference type="CDD" id="cd01298">
    <property type="entry name" value="ATZ_TRZ_like"/>
    <property type="match status" value="1"/>
</dbReference>
<keyword evidence="2 4" id="KW-0378">Hydrolase</keyword>
<accession>B3PMX8</accession>
<dbReference type="RefSeq" id="WP_012498337.1">
    <property type="nucleotide sequence ID" value="NC_011025.1"/>
</dbReference>
<dbReference type="KEGG" id="mat:MARTH_orf580"/>
<comment type="similarity">
    <text evidence="4">Belongs to the metallo-dependent hydrolases superfamily. MTA/SAH deaminase family.</text>
</comment>
<dbReference type="GO" id="GO:0046872">
    <property type="term" value="F:metal ion binding"/>
    <property type="evidence" value="ECO:0007669"/>
    <property type="project" value="UniProtKB-KW"/>
</dbReference>
<dbReference type="GO" id="GO:0090614">
    <property type="term" value="F:5'-methylthioadenosine deaminase activity"/>
    <property type="evidence" value="ECO:0007669"/>
    <property type="project" value="UniProtKB-UniRule"/>
</dbReference>
<dbReference type="Pfam" id="PF01979">
    <property type="entry name" value="Amidohydro_1"/>
    <property type="match status" value="1"/>
</dbReference>
<evidence type="ECO:0000256" key="4">
    <source>
        <dbReference type="HAMAP-Rule" id="MF_01281"/>
    </source>
</evidence>
<keyword evidence="1 4" id="KW-0479">Metal-binding</keyword>
<dbReference type="InterPro" id="IPR023512">
    <property type="entry name" value="Deaminase_MtaD/DadD"/>
</dbReference>
<evidence type="ECO:0000259" key="5">
    <source>
        <dbReference type="Pfam" id="PF01979"/>
    </source>
</evidence>
<dbReference type="InterPro" id="IPR006680">
    <property type="entry name" value="Amidohydro-rel"/>
</dbReference>
<dbReference type="HOGENOM" id="CLU_012358_2_1_14"/>
<dbReference type="InterPro" id="IPR032466">
    <property type="entry name" value="Metal_Hydrolase"/>
</dbReference>
<dbReference type="AlphaFoldDB" id="B3PMX8"/>
<feature type="binding site" evidence="4">
    <location>
        <position position="210"/>
    </location>
    <ligand>
        <name>substrate</name>
    </ligand>
</feature>
<feature type="binding site" evidence="4">
    <location>
        <position position="63"/>
    </location>
    <ligand>
        <name>Zn(2+)</name>
        <dbReference type="ChEBI" id="CHEBI:29105"/>
    </ligand>
</feature>
<sequence>MNILIKNAKVLTNNENFDILENALVYIKENRIFYVGNEPQKLKVNKIIDAKNNLVMPGLINCHTHIGMGIFRNYGNDVSLEEWLYKYIFPIEDQLEADDVYYSSLLSMAEMISTGTTSFIDMYFFIDEIAKAAEKIGMRGIISLGLTHDNIDNKLKIVEDFYYKWHNKANGRIQTMVAPHAVYTNDKEDLKKAISLAKKLSLGINIHLNESKTEVENSIKEHGKSPLEYVHDLKMTDQHLIAAHCVWLSDKEKVIAKEKDVILVHNPVSNLKLASGIMNVQDNLNWKLNVSLGTDGVASNNNLDMFEEMKFASLLAKGISSNPRNLDAKSTIKMATLAGARALQKEHELGKIEQGYLADLIIIDLNNITHSPNVDILASLVYSTSGNDVITTIIDGNIVYENRQFKNIEIDFIIKKCNEIFKKLKSKIDSKASDD</sequence>
<evidence type="ECO:0000256" key="2">
    <source>
        <dbReference type="ARBA" id="ARBA00022801"/>
    </source>
</evidence>
<evidence type="ECO:0000256" key="3">
    <source>
        <dbReference type="ARBA" id="ARBA00022833"/>
    </source>
</evidence>
<comment type="catalytic activity">
    <reaction evidence="4">
        <text>S-adenosyl-L-homocysteine + H2O + H(+) = S-inosyl-L-homocysteine + NH4(+)</text>
        <dbReference type="Rhea" id="RHEA:20716"/>
        <dbReference type="ChEBI" id="CHEBI:15377"/>
        <dbReference type="ChEBI" id="CHEBI:15378"/>
        <dbReference type="ChEBI" id="CHEBI:28938"/>
        <dbReference type="ChEBI" id="CHEBI:57856"/>
        <dbReference type="ChEBI" id="CHEBI:57985"/>
        <dbReference type="EC" id="3.5.4.28"/>
    </reaction>
</comment>
<dbReference type="PANTHER" id="PTHR43794:SF11">
    <property type="entry name" value="AMIDOHYDROLASE-RELATED DOMAIN-CONTAINING PROTEIN"/>
    <property type="match status" value="1"/>
</dbReference>
<dbReference type="InterPro" id="IPR011059">
    <property type="entry name" value="Metal-dep_hydrolase_composite"/>
</dbReference>
<feature type="binding site" evidence="4">
    <location>
        <position position="295"/>
    </location>
    <ligand>
        <name>Zn(2+)</name>
        <dbReference type="ChEBI" id="CHEBI:29105"/>
    </ligand>
</feature>
<dbReference type="EMBL" id="CP001047">
    <property type="protein sequence ID" value="ACF07380.1"/>
    <property type="molecule type" value="Genomic_DNA"/>
</dbReference>
<comment type="catalytic activity">
    <reaction evidence="4">
        <text>S-methyl-5'-thioadenosine + H2O + H(+) = S-methyl-5'-thioinosine + NH4(+)</text>
        <dbReference type="Rhea" id="RHEA:25025"/>
        <dbReference type="ChEBI" id="CHEBI:15377"/>
        <dbReference type="ChEBI" id="CHEBI:15378"/>
        <dbReference type="ChEBI" id="CHEBI:17509"/>
        <dbReference type="ChEBI" id="CHEBI:28938"/>
        <dbReference type="ChEBI" id="CHEBI:48595"/>
        <dbReference type="EC" id="3.5.4.31"/>
    </reaction>
</comment>
<gene>
    <name evidence="6" type="primary">ssnA</name>
    <name evidence="4" type="synonym">mtaD</name>
    <name evidence="6" type="ordered locus">MARTH_orf580</name>
</gene>
<feature type="binding site" evidence="4">
    <location>
        <position position="295"/>
    </location>
    <ligand>
        <name>substrate</name>
    </ligand>
</feature>
<dbReference type="SUPFAM" id="SSF51556">
    <property type="entry name" value="Metallo-dependent hydrolases"/>
    <property type="match status" value="1"/>
</dbReference>
<dbReference type="HAMAP" id="MF_01281">
    <property type="entry name" value="MTA_SAH_deamin"/>
    <property type="match status" value="1"/>
</dbReference>